<comment type="caution">
    <text evidence="1">The sequence shown here is derived from an EMBL/GenBank/DDBJ whole genome shotgun (WGS) entry which is preliminary data.</text>
</comment>
<name>A0A512M7B4_9BACT</name>
<dbReference type="OrthoDB" id="197707at2"/>
<reference evidence="1 2" key="1">
    <citation type="submission" date="2019-07" db="EMBL/GenBank/DDBJ databases">
        <title>Whole genome shotgun sequence of Brevifollis gellanilyticus NBRC 108608.</title>
        <authorList>
            <person name="Hosoyama A."/>
            <person name="Uohara A."/>
            <person name="Ohji S."/>
            <person name="Ichikawa N."/>
        </authorList>
    </citation>
    <scope>NUCLEOTIDE SEQUENCE [LARGE SCALE GENOMIC DNA]</scope>
    <source>
        <strain evidence="1 2">NBRC 108608</strain>
    </source>
</reference>
<dbReference type="RefSeq" id="WP_146850223.1">
    <property type="nucleotide sequence ID" value="NZ_BKAG01000011.1"/>
</dbReference>
<dbReference type="AlphaFoldDB" id="A0A512M7B4"/>
<proteinExistence type="predicted"/>
<evidence type="ECO:0000313" key="2">
    <source>
        <dbReference type="Proteomes" id="UP000321577"/>
    </source>
</evidence>
<evidence type="ECO:0008006" key="3">
    <source>
        <dbReference type="Google" id="ProtNLM"/>
    </source>
</evidence>
<organism evidence="1 2">
    <name type="scientific">Brevifollis gellanilyticus</name>
    <dbReference type="NCBI Taxonomy" id="748831"/>
    <lineage>
        <taxon>Bacteria</taxon>
        <taxon>Pseudomonadati</taxon>
        <taxon>Verrucomicrobiota</taxon>
        <taxon>Verrucomicrobiia</taxon>
        <taxon>Verrucomicrobiales</taxon>
        <taxon>Verrucomicrobiaceae</taxon>
    </lineage>
</organism>
<dbReference type="Proteomes" id="UP000321577">
    <property type="component" value="Unassembled WGS sequence"/>
</dbReference>
<accession>A0A512M7B4</accession>
<protein>
    <recommendedName>
        <fullName evidence="3">Nucleotidyltransferase</fullName>
    </recommendedName>
</protein>
<evidence type="ECO:0000313" key="1">
    <source>
        <dbReference type="EMBL" id="GEP42625.1"/>
    </source>
</evidence>
<gene>
    <name evidence="1" type="ORF">BGE01nite_19160</name>
</gene>
<dbReference type="EMBL" id="BKAG01000011">
    <property type="protein sequence ID" value="GEP42625.1"/>
    <property type="molecule type" value="Genomic_DNA"/>
</dbReference>
<sequence length="189" mass="21661">MPRDNPSHILRTLDATLTHSVELTLIGKAAIWLGYDSPPEDYGSTLDVDAVVPSSDSLALDQDAAFWEALRQANEALQPLDLYLTHIFEEGQIFLRPDWAVHRVRITRLELQKITLFRPSTLDLILTKMMRGADPTHMEEIQWMIKHDHVTHREMLDCLAAAKLPEDSPEWPDLFQQAQNIICQMSYES</sequence>
<keyword evidence="2" id="KW-1185">Reference proteome</keyword>